<keyword evidence="2" id="KW-1133">Transmembrane helix</keyword>
<dbReference type="EMBL" id="JAULSY010000101">
    <property type="protein sequence ID" value="KAK0665825.1"/>
    <property type="molecule type" value="Genomic_DNA"/>
</dbReference>
<name>A0AA39Z7W9_9PEZI</name>
<feature type="compositionally biased region" description="Low complexity" evidence="1">
    <location>
        <begin position="623"/>
        <end position="640"/>
    </location>
</feature>
<dbReference type="AlphaFoldDB" id="A0AA39Z7W9"/>
<reference evidence="3" key="1">
    <citation type="submission" date="2023-06" db="EMBL/GenBank/DDBJ databases">
        <title>Genome-scale phylogeny and comparative genomics of the fungal order Sordariales.</title>
        <authorList>
            <consortium name="Lawrence Berkeley National Laboratory"/>
            <person name="Hensen N."/>
            <person name="Bonometti L."/>
            <person name="Westerberg I."/>
            <person name="Brannstrom I.O."/>
            <person name="Guillou S."/>
            <person name="Cros-Aarteil S."/>
            <person name="Calhoun S."/>
            <person name="Haridas S."/>
            <person name="Kuo A."/>
            <person name="Mondo S."/>
            <person name="Pangilinan J."/>
            <person name="Riley R."/>
            <person name="Labutti K."/>
            <person name="Andreopoulos B."/>
            <person name="Lipzen A."/>
            <person name="Chen C."/>
            <person name="Yanf M."/>
            <person name="Daum C."/>
            <person name="Ng V."/>
            <person name="Clum A."/>
            <person name="Steindorff A."/>
            <person name="Ohm R."/>
            <person name="Martin F."/>
            <person name="Silar P."/>
            <person name="Natvig D."/>
            <person name="Lalanne C."/>
            <person name="Gautier V."/>
            <person name="Ament-Velasquez S.L."/>
            <person name="Kruys A."/>
            <person name="Hutchinson M.I."/>
            <person name="Powell A.J."/>
            <person name="Barry K."/>
            <person name="Miller A.N."/>
            <person name="Grigoriev I.V."/>
            <person name="Debuchy R."/>
            <person name="Gladieux P."/>
            <person name="Thoren M.H."/>
            <person name="Johannesson H."/>
        </authorList>
    </citation>
    <scope>NUCLEOTIDE SEQUENCE</scope>
    <source>
        <strain evidence="3">CBS 307.81</strain>
    </source>
</reference>
<keyword evidence="2" id="KW-0812">Transmembrane</keyword>
<protein>
    <submittedName>
        <fullName evidence="3">Uncharacterized protein</fullName>
    </submittedName>
</protein>
<evidence type="ECO:0000313" key="3">
    <source>
        <dbReference type="EMBL" id="KAK0665825.1"/>
    </source>
</evidence>
<keyword evidence="2" id="KW-0472">Membrane</keyword>
<keyword evidence="4" id="KW-1185">Reference proteome</keyword>
<feature type="transmembrane region" description="Helical" evidence="2">
    <location>
        <begin position="345"/>
        <end position="366"/>
    </location>
</feature>
<feature type="compositionally biased region" description="Low complexity" evidence="1">
    <location>
        <begin position="377"/>
        <end position="404"/>
    </location>
</feature>
<feature type="compositionally biased region" description="Polar residues" evidence="1">
    <location>
        <begin position="453"/>
        <end position="505"/>
    </location>
</feature>
<evidence type="ECO:0000256" key="2">
    <source>
        <dbReference type="SAM" id="Phobius"/>
    </source>
</evidence>
<feature type="compositionally biased region" description="Low complexity" evidence="1">
    <location>
        <begin position="412"/>
        <end position="437"/>
    </location>
</feature>
<evidence type="ECO:0000313" key="4">
    <source>
        <dbReference type="Proteomes" id="UP001174997"/>
    </source>
</evidence>
<organism evidence="3 4">
    <name type="scientific">Cercophora samala</name>
    <dbReference type="NCBI Taxonomy" id="330535"/>
    <lineage>
        <taxon>Eukaryota</taxon>
        <taxon>Fungi</taxon>
        <taxon>Dikarya</taxon>
        <taxon>Ascomycota</taxon>
        <taxon>Pezizomycotina</taxon>
        <taxon>Sordariomycetes</taxon>
        <taxon>Sordariomycetidae</taxon>
        <taxon>Sordariales</taxon>
        <taxon>Lasiosphaeriaceae</taxon>
        <taxon>Cercophora</taxon>
    </lineage>
</organism>
<feature type="region of interest" description="Disordered" evidence="1">
    <location>
        <begin position="375"/>
        <end position="640"/>
    </location>
</feature>
<dbReference type="Proteomes" id="UP001174997">
    <property type="component" value="Unassembled WGS sequence"/>
</dbReference>
<gene>
    <name evidence="3" type="ORF">QBC41DRAFT_9183</name>
</gene>
<accession>A0AA39Z7W9</accession>
<evidence type="ECO:0000256" key="1">
    <source>
        <dbReference type="SAM" id="MobiDB-lite"/>
    </source>
</evidence>
<sequence length="640" mass="67669">MLVPSASLASPTPSVTPTPTIDVFGAALLRPRQTDFYGNADCYNYGPNVYSCTTHMSDCYSDFDFMTAGGGPENGLAYNSAIDSAAQACICTHGQAYWNCWYTRIATGTCSSFYSGWQDIYVSAYGSTCSNLLGAPQGQQQPNVPTSVSLALQTVNVVTVSTRINTPAYDGQPKFQGTGALLQDECGQASFTLVDAGNTAYYAGFLGCIKDRPDCCPWPVETAAAAVASAVPGSNAADLEKLGFDYPIPVDAKQARLQTCADDYYSINGGCCPNGFVPFTSAVGGQTPCWSSIKAGTTRAPTLTVERGKETKTDRETSAVVNIVWSMSYPVVEQSSGGLSTAAKAGIGAGAGVAVILIAGLAFCLWRQRKKNKQLKAQQPADPNAAALAAQAVPQQQMAQVQPQPNQPQPYPNGQFQPIPAGQQQPPQGQYPQAQFQNGYPSPNQYIGAAIPQGTTDPSRHSVNTSISSPSALIPQNTGTSNTTNGHASELSSLNSGQNLLHNTQPHGTPSPGVGGPGQQGGYPAPIAEADEGQHHGQSQFYGGGGYQQNQGQYQYQPPQGGFPPQHQQQQYGGGPYVQPGQQWQGQPQGQNHGWQGQQYHNAAEMSAQREVDPPQEVMGSYPQSHQQQGPPPTSQQQQP</sequence>
<comment type="caution">
    <text evidence="3">The sequence shown here is derived from an EMBL/GenBank/DDBJ whole genome shotgun (WGS) entry which is preliminary data.</text>
</comment>
<proteinExistence type="predicted"/>
<feature type="compositionally biased region" description="Low complexity" evidence="1">
    <location>
        <begin position="548"/>
        <end position="601"/>
    </location>
</feature>